<dbReference type="STRING" id="1229662.W3X9N3"/>
<evidence type="ECO:0000256" key="2">
    <source>
        <dbReference type="ARBA" id="ARBA00022448"/>
    </source>
</evidence>
<keyword evidence="3 7" id="KW-0812">Transmembrane</keyword>
<dbReference type="SUPFAM" id="SSF103473">
    <property type="entry name" value="MFS general substrate transporter"/>
    <property type="match status" value="1"/>
</dbReference>
<feature type="transmembrane region" description="Helical" evidence="7">
    <location>
        <begin position="166"/>
        <end position="188"/>
    </location>
</feature>
<dbReference type="InterPro" id="IPR011701">
    <property type="entry name" value="MFS"/>
</dbReference>
<dbReference type="PANTHER" id="PTHR23506:SF23">
    <property type="entry name" value="GH10249P"/>
    <property type="match status" value="1"/>
</dbReference>
<dbReference type="HOGENOM" id="CLU_001265_51_3_1"/>
<reference evidence="10" key="1">
    <citation type="journal article" date="2015" name="BMC Genomics">
        <title>Genomic and transcriptomic analysis of the endophytic fungus Pestalotiopsis fici reveals its lifestyle and high potential for synthesis of natural products.</title>
        <authorList>
            <person name="Wang X."/>
            <person name="Zhang X."/>
            <person name="Liu L."/>
            <person name="Xiang M."/>
            <person name="Wang W."/>
            <person name="Sun X."/>
            <person name="Che Y."/>
            <person name="Guo L."/>
            <person name="Liu G."/>
            <person name="Guo L."/>
            <person name="Wang C."/>
            <person name="Yin W.B."/>
            <person name="Stadler M."/>
            <person name="Zhang X."/>
            <person name="Liu X."/>
        </authorList>
    </citation>
    <scope>NUCLEOTIDE SEQUENCE [LARGE SCALE GENOMIC DNA]</scope>
    <source>
        <strain evidence="10">W106-1 / CGMCC3.15140</strain>
    </source>
</reference>
<keyword evidence="5 7" id="KW-0472">Membrane</keyword>
<dbReference type="Pfam" id="PF07690">
    <property type="entry name" value="MFS_1"/>
    <property type="match status" value="1"/>
</dbReference>
<proteinExistence type="predicted"/>
<protein>
    <recommendedName>
        <fullName evidence="8">Major facilitator superfamily (MFS) profile domain-containing protein</fullName>
    </recommendedName>
</protein>
<evidence type="ECO:0000256" key="7">
    <source>
        <dbReference type="SAM" id="Phobius"/>
    </source>
</evidence>
<feature type="region of interest" description="Disordered" evidence="6">
    <location>
        <begin position="231"/>
        <end position="255"/>
    </location>
</feature>
<dbReference type="OrthoDB" id="5086884at2759"/>
<feature type="transmembrane region" description="Helical" evidence="7">
    <location>
        <begin position="194"/>
        <end position="213"/>
    </location>
</feature>
<dbReference type="Gene3D" id="1.20.1250.20">
    <property type="entry name" value="MFS general substrate transporter like domains"/>
    <property type="match status" value="2"/>
</dbReference>
<dbReference type="Proteomes" id="UP000030651">
    <property type="component" value="Unassembled WGS sequence"/>
</dbReference>
<feature type="domain" description="Major facilitator superfamily (MFS) profile" evidence="8">
    <location>
        <begin position="35"/>
        <end position="504"/>
    </location>
</feature>
<dbReference type="GO" id="GO:0022857">
    <property type="term" value="F:transmembrane transporter activity"/>
    <property type="evidence" value="ECO:0007669"/>
    <property type="project" value="InterPro"/>
</dbReference>
<dbReference type="RefSeq" id="XP_007833901.1">
    <property type="nucleotide sequence ID" value="XM_007835710.1"/>
</dbReference>
<dbReference type="PANTHER" id="PTHR23506">
    <property type="entry name" value="GH10249P"/>
    <property type="match status" value="1"/>
</dbReference>
<dbReference type="GO" id="GO:0016020">
    <property type="term" value="C:membrane"/>
    <property type="evidence" value="ECO:0007669"/>
    <property type="project" value="UniProtKB-SubCell"/>
</dbReference>
<dbReference type="InterPro" id="IPR020846">
    <property type="entry name" value="MFS_dom"/>
</dbReference>
<feature type="transmembrane region" description="Helical" evidence="7">
    <location>
        <begin position="109"/>
        <end position="130"/>
    </location>
</feature>
<keyword evidence="4 7" id="KW-1133">Transmembrane helix</keyword>
<evidence type="ECO:0000256" key="3">
    <source>
        <dbReference type="ARBA" id="ARBA00022692"/>
    </source>
</evidence>
<feature type="transmembrane region" description="Helical" evidence="7">
    <location>
        <begin position="33"/>
        <end position="57"/>
    </location>
</feature>
<feature type="transmembrane region" description="Helical" evidence="7">
    <location>
        <begin position="77"/>
        <end position="97"/>
    </location>
</feature>
<dbReference type="InParanoid" id="W3X9N3"/>
<feature type="transmembrane region" description="Helical" evidence="7">
    <location>
        <begin position="136"/>
        <end position="154"/>
    </location>
</feature>
<dbReference type="PROSITE" id="PS50850">
    <property type="entry name" value="MFS"/>
    <property type="match status" value="1"/>
</dbReference>
<dbReference type="KEGG" id="pfy:PFICI_07129"/>
<evidence type="ECO:0000256" key="6">
    <source>
        <dbReference type="SAM" id="MobiDB-lite"/>
    </source>
</evidence>
<accession>W3X9N3</accession>
<dbReference type="AlphaFoldDB" id="W3X9N3"/>
<keyword evidence="2" id="KW-0813">Transport</keyword>
<evidence type="ECO:0000313" key="10">
    <source>
        <dbReference type="Proteomes" id="UP000030651"/>
    </source>
</evidence>
<evidence type="ECO:0000313" key="9">
    <source>
        <dbReference type="EMBL" id="ETS82127.1"/>
    </source>
</evidence>
<evidence type="ECO:0000256" key="4">
    <source>
        <dbReference type="ARBA" id="ARBA00022989"/>
    </source>
</evidence>
<evidence type="ECO:0000256" key="1">
    <source>
        <dbReference type="ARBA" id="ARBA00004141"/>
    </source>
</evidence>
<feature type="transmembrane region" description="Helical" evidence="7">
    <location>
        <begin position="481"/>
        <end position="501"/>
    </location>
</feature>
<sequence>MTLVGNLRQFISGTRKDASSKPPILLSWRSSKFFIVTTVCLALFTDIFYYALIVPVIPFSLTVQVGIAEEQVQSWTSILLACYSAALFVSSPLAGIYADHTSSRRWPLLLGLLALAASTLLLCFGTSIGLLVLGRLLQGLSAGIVWSVGCALLVDTMEDAVGMAMGYVATSMSVALLIAPTVGGAVYAAAGYYAVYYIAFGVVLVDILLRLLMIEKKVAKQWLAPVVSESTPNAGTDVEKTAATASQRGNQEDHQAPADTRLIPAQANMATGALPDSADQSGALARHATGSERSYLRSKPIWVLLKSPRLLAALYAILVQAGIMMGFDAVLALFVQSTFHWNSIAAGLMFIAIFLPGFISPLVGWLADKYGAKWLSFAGYVATIPPVICLRFVTEDTIGHKVLLTVLLAIIGVSLSFSNTPLMAEITYVIMEKAEANPGIFGEKGAYGIGYGLFTMAFAAGGVVGPLWAGYVNDNAGWGTAMWSLGVWAASGAAVVVIWLGSKSPQKQDNRPPAAAEGGREATAPPVVEGV</sequence>
<feature type="transmembrane region" description="Helical" evidence="7">
    <location>
        <begin position="405"/>
        <end position="424"/>
    </location>
</feature>
<feature type="region of interest" description="Disordered" evidence="6">
    <location>
        <begin position="504"/>
        <end position="531"/>
    </location>
</feature>
<feature type="transmembrane region" description="Helical" evidence="7">
    <location>
        <begin position="310"/>
        <end position="335"/>
    </location>
</feature>
<feature type="transmembrane region" description="Helical" evidence="7">
    <location>
        <begin position="341"/>
        <end position="367"/>
    </location>
</feature>
<gene>
    <name evidence="9" type="ORF">PFICI_07129</name>
</gene>
<feature type="transmembrane region" description="Helical" evidence="7">
    <location>
        <begin position="445"/>
        <end position="469"/>
    </location>
</feature>
<dbReference type="InterPro" id="IPR050930">
    <property type="entry name" value="MFS_Vesicular_Transporter"/>
</dbReference>
<dbReference type="OMA" id="GYYAPFG"/>
<keyword evidence="10" id="KW-1185">Reference proteome</keyword>
<dbReference type="CDD" id="cd17325">
    <property type="entry name" value="MFS_MdtG_SLC18_like"/>
    <property type="match status" value="1"/>
</dbReference>
<name>W3X9N3_PESFW</name>
<dbReference type="eggNOG" id="KOG3764">
    <property type="taxonomic scope" value="Eukaryota"/>
</dbReference>
<dbReference type="EMBL" id="KI912112">
    <property type="protein sequence ID" value="ETS82127.1"/>
    <property type="molecule type" value="Genomic_DNA"/>
</dbReference>
<evidence type="ECO:0000256" key="5">
    <source>
        <dbReference type="ARBA" id="ARBA00023136"/>
    </source>
</evidence>
<organism evidence="9 10">
    <name type="scientific">Pestalotiopsis fici (strain W106-1 / CGMCC3.15140)</name>
    <dbReference type="NCBI Taxonomy" id="1229662"/>
    <lineage>
        <taxon>Eukaryota</taxon>
        <taxon>Fungi</taxon>
        <taxon>Dikarya</taxon>
        <taxon>Ascomycota</taxon>
        <taxon>Pezizomycotina</taxon>
        <taxon>Sordariomycetes</taxon>
        <taxon>Xylariomycetidae</taxon>
        <taxon>Amphisphaeriales</taxon>
        <taxon>Sporocadaceae</taxon>
        <taxon>Pestalotiopsis</taxon>
    </lineage>
</organism>
<evidence type="ECO:0000259" key="8">
    <source>
        <dbReference type="PROSITE" id="PS50850"/>
    </source>
</evidence>
<comment type="subcellular location">
    <subcellularLocation>
        <location evidence="1">Membrane</location>
        <topology evidence="1">Multi-pass membrane protein</topology>
    </subcellularLocation>
</comment>
<dbReference type="InterPro" id="IPR036259">
    <property type="entry name" value="MFS_trans_sf"/>
</dbReference>
<feature type="transmembrane region" description="Helical" evidence="7">
    <location>
        <begin position="374"/>
        <end position="393"/>
    </location>
</feature>
<dbReference type="GeneID" id="19272142"/>